<dbReference type="GeneID" id="60872352"/>
<accession>A0A0H2Q1T1</accession>
<dbReference type="Pfam" id="PF13529">
    <property type="entry name" value="Peptidase_C39_2"/>
    <property type="match status" value="1"/>
</dbReference>
<organism evidence="1 2">
    <name type="scientific">Enterococcus cecorum</name>
    <dbReference type="NCBI Taxonomy" id="44008"/>
    <lineage>
        <taxon>Bacteria</taxon>
        <taxon>Bacillati</taxon>
        <taxon>Bacillota</taxon>
        <taxon>Bacilli</taxon>
        <taxon>Lactobacillales</taxon>
        <taxon>Enterococcaceae</taxon>
        <taxon>Enterococcus</taxon>
    </lineage>
</organism>
<dbReference type="Gene3D" id="3.90.70.10">
    <property type="entry name" value="Cysteine proteinases"/>
    <property type="match status" value="1"/>
</dbReference>
<dbReference type="AlphaFoldDB" id="A0A0H2Q1T1"/>
<reference evidence="2" key="1">
    <citation type="submission" date="2017-04" db="EMBL/GenBank/DDBJ databases">
        <title>Function of individual gut microbiota members based on whole genome sequencing of pure cultures obtained from chicken caecum.</title>
        <authorList>
            <person name="Medvecky M."/>
            <person name="Cejkova D."/>
            <person name="Polansky O."/>
            <person name="Karasova D."/>
            <person name="Kubasova T."/>
            <person name="Cizek A."/>
            <person name="Rychlik I."/>
        </authorList>
    </citation>
    <scope>NUCLEOTIDE SEQUENCE [LARGE SCALE GENOMIC DNA]</scope>
    <source>
        <strain evidence="2">An144</strain>
    </source>
</reference>
<evidence type="ECO:0000313" key="2">
    <source>
        <dbReference type="Proteomes" id="UP000196074"/>
    </source>
</evidence>
<proteinExistence type="predicted"/>
<dbReference type="RefSeq" id="WP_016251030.1">
    <property type="nucleotide sequence ID" value="NZ_AP035890.1"/>
</dbReference>
<gene>
    <name evidence="1" type="ORF">B5E88_02190</name>
</gene>
<protein>
    <submittedName>
        <fullName evidence="1">Uncharacterized protein</fullName>
    </submittedName>
</protein>
<name>A0A0H2Q1T1_9ENTE</name>
<dbReference type="Proteomes" id="UP000196074">
    <property type="component" value="Unassembled WGS sequence"/>
</dbReference>
<dbReference type="InterPro" id="IPR039564">
    <property type="entry name" value="Peptidase_C39-like"/>
</dbReference>
<dbReference type="EMBL" id="NFLC01000002">
    <property type="protein sequence ID" value="OUQ11693.1"/>
    <property type="molecule type" value="Genomic_DNA"/>
</dbReference>
<comment type="caution">
    <text evidence="1">The sequence shown here is derived from an EMBL/GenBank/DDBJ whole genome shotgun (WGS) entry which is preliminary data.</text>
</comment>
<sequence length="177" mass="20237">MKAKILDKQTFEQLIDLENTQGNYCGTYCCAVLLSYFQKHFTPAILPDFLQENTQQGQASLVEILKLLVQPFGFPTLPIELSMGVNRFFRRYQMPYRAHSTTMVCLTRIKKRIDAGLPLIVGLSKKRGSDYGNHWVVCYGYLQNEDGSYDLLVHDVWGNPAKIIPAKWVNSTVSIKR</sequence>
<evidence type="ECO:0000313" key="1">
    <source>
        <dbReference type="EMBL" id="OUQ11693.1"/>
    </source>
</evidence>